<keyword evidence="1" id="KW-0732">Signal</keyword>
<proteinExistence type="predicted"/>
<accession>A0A4Z0GE33</accession>
<feature type="chain" id="PRO_5021437030" evidence="1">
    <location>
        <begin position="31"/>
        <end position="120"/>
    </location>
</feature>
<evidence type="ECO:0000256" key="1">
    <source>
        <dbReference type="SAM" id="SignalP"/>
    </source>
</evidence>
<dbReference type="RefSeq" id="WP_135341646.1">
    <property type="nucleotide sequence ID" value="NZ_JBHLTX010000035.1"/>
</dbReference>
<gene>
    <name evidence="2" type="ORF">E4099_26485</name>
</gene>
<organism evidence="2 3">
    <name type="scientific">Streptomyces palmae</name>
    <dbReference type="NCBI Taxonomy" id="1701085"/>
    <lineage>
        <taxon>Bacteria</taxon>
        <taxon>Bacillati</taxon>
        <taxon>Actinomycetota</taxon>
        <taxon>Actinomycetes</taxon>
        <taxon>Kitasatosporales</taxon>
        <taxon>Streptomycetaceae</taxon>
        <taxon>Streptomyces</taxon>
    </lineage>
</organism>
<dbReference type="OrthoDB" id="4240385at2"/>
<keyword evidence="3" id="KW-1185">Reference proteome</keyword>
<sequence>MAIKGKLSMAAMLAALSLGGTLALAPNASAAGSVGSSACRFDSPDVNFSIDSPRAQLRKGPSTHYRSRGTLLKGETFRYFCRTRPRGGFDKSWSYGKVLQRTKTGIRAGTRGWVYSGHLD</sequence>
<dbReference type="EMBL" id="SRID01000356">
    <property type="protein sequence ID" value="TGA93751.1"/>
    <property type="molecule type" value="Genomic_DNA"/>
</dbReference>
<dbReference type="Proteomes" id="UP000297948">
    <property type="component" value="Unassembled WGS sequence"/>
</dbReference>
<dbReference type="AlphaFoldDB" id="A0A4Z0GE33"/>
<evidence type="ECO:0000313" key="3">
    <source>
        <dbReference type="Proteomes" id="UP000297948"/>
    </source>
</evidence>
<comment type="caution">
    <text evidence="2">The sequence shown here is derived from an EMBL/GenBank/DDBJ whole genome shotgun (WGS) entry which is preliminary data.</text>
</comment>
<protein>
    <submittedName>
        <fullName evidence="2">SH3 domain-containing protein</fullName>
    </submittedName>
</protein>
<evidence type="ECO:0000313" key="2">
    <source>
        <dbReference type="EMBL" id="TGA93751.1"/>
    </source>
</evidence>
<feature type="signal peptide" evidence="1">
    <location>
        <begin position="1"/>
        <end position="30"/>
    </location>
</feature>
<name>A0A4Z0GE33_9ACTN</name>
<reference evidence="2 3" key="1">
    <citation type="submission" date="2019-03" db="EMBL/GenBank/DDBJ databases">
        <authorList>
            <person name="Gonzalez-Pimentel J.L."/>
        </authorList>
    </citation>
    <scope>NUCLEOTIDE SEQUENCE [LARGE SCALE GENOMIC DNA]</scope>
    <source>
        <strain evidence="2 3">JCM 31289</strain>
    </source>
</reference>